<comment type="caution">
    <text evidence="5">The sequence shown here is derived from an EMBL/GenBank/DDBJ whole genome shotgun (WGS) entry which is preliminary data.</text>
</comment>
<dbReference type="InterPro" id="IPR037143">
    <property type="entry name" value="4-PPantetheinyl_Trfase_dom_sf"/>
</dbReference>
<evidence type="ECO:0000256" key="2">
    <source>
        <dbReference type="ARBA" id="ARBA00022679"/>
    </source>
</evidence>
<gene>
    <name evidence="5" type="ORF">JJQ60_16125</name>
</gene>
<dbReference type="GO" id="GO:0000287">
    <property type="term" value="F:magnesium ion binding"/>
    <property type="evidence" value="ECO:0007669"/>
    <property type="project" value="InterPro"/>
</dbReference>
<dbReference type="InterPro" id="IPR050559">
    <property type="entry name" value="P-Pant_transferase_sf"/>
</dbReference>
<dbReference type="Pfam" id="PF01648">
    <property type="entry name" value="ACPS"/>
    <property type="match status" value="1"/>
</dbReference>
<dbReference type="EMBL" id="JAERQJ010000007">
    <property type="protein sequence ID" value="MBL0685059.1"/>
    <property type="molecule type" value="Genomic_DNA"/>
</dbReference>
<evidence type="ECO:0000313" key="5">
    <source>
        <dbReference type="EMBL" id="MBL0685059.1"/>
    </source>
</evidence>
<dbReference type="PANTHER" id="PTHR12215">
    <property type="entry name" value="PHOSPHOPANTETHEINE TRANSFERASE"/>
    <property type="match status" value="1"/>
</dbReference>
<sequence>MIIQDTYTKAIPFLRIDEYPQIKIQDKESFLFHYTFDKQFGNDLWHHYLNFLPYNFQNEVLRFRRWQDRYNCLLGKLMVYVGFKIFYNSELSFENFLKDSYGKPYIKDCKMNFNISHSGNTVVCIFSKEPIGIDVEEAKDIEYTLFENVFTDQEMKEISSVGLSKFYEYWTKKEAIIKAIGKGMSIPLLDIEVKGDHSIYDGIKWNIKSLKLNNMNCAIASKYNTNNVNLFEVVF</sequence>
<dbReference type="GO" id="GO:0008897">
    <property type="term" value="F:holo-[acyl-carrier-protein] synthase activity"/>
    <property type="evidence" value="ECO:0007669"/>
    <property type="project" value="InterPro"/>
</dbReference>
<feature type="domain" description="4'-phosphopantetheinyl transferase" evidence="3">
    <location>
        <begin position="130"/>
        <end position="199"/>
    </location>
</feature>
<evidence type="ECO:0000259" key="3">
    <source>
        <dbReference type="Pfam" id="PF01648"/>
    </source>
</evidence>
<dbReference type="SUPFAM" id="SSF56214">
    <property type="entry name" value="4'-phosphopantetheinyl transferase"/>
    <property type="match status" value="2"/>
</dbReference>
<dbReference type="GO" id="GO:0019878">
    <property type="term" value="P:lysine biosynthetic process via aminoadipic acid"/>
    <property type="evidence" value="ECO:0007669"/>
    <property type="project" value="TreeGrafter"/>
</dbReference>
<accession>A0A937D724</accession>
<dbReference type="PANTHER" id="PTHR12215:SF10">
    <property type="entry name" value="L-AMINOADIPATE-SEMIALDEHYDE DEHYDROGENASE-PHOSPHOPANTETHEINYL TRANSFERASE"/>
    <property type="match status" value="1"/>
</dbReference>
<dbReference type="AlphaFoldDB" id="A0A937D724"/>
<proteinExistence type="inferred from homology"/>
<dbReference type="InterPro" id="IPR008278">
    <property type="entry name" value="4-PPantetheinyl_Trfase_dom"/>
</dbReference>
<keyword evidence="2 5" id="KW-0808">Transferase</keyword>
<feature type="domain" description="4'-phosphopantetheinyl transferase N-terminal" evidence="4">
    <location>
        <begin position="44"/>
        <end position="124"/>
    </location>
</feature>
<evidence type="ECO:0000256" key="1">
    <source>
        <dbReference type="ARBA" id="ARBA00010990"/>
    </source>
</evidence>
<evidence type="ECO:0000313" key="6">
    <source>
        <dbReference type="Proteomes" id="UP000651057"/>
    </source>
</evidence>
<dbReference type="InterPro" id="IPR055066">
    <property type="entry name" value="AASDHPPT_N"/>
</dbReference>
<organism evidence="5 6">
    <name type="scientific">Aquimarina mytili</name>
    <dbReference type="NCBI Taxonomy" id="874423"/>
    <lineage>
        <taxon>Bacteria</taxon>
        <taxon>Pseudomonadati</taxon>
        <taxon>Bacteroidota</taxon>
        <taxon>Flavobacteriia</taxon>
        <taxon>Flavobacteriales</taxon>
        <taxon>Flavobacteriaceae</taxon>
        <taxon>Aquimarina</taxon>
    </lineage>
</organism>
<comment type="similarity">
    <text evidence="1">Belongs to the P-Pant transferase superfamily. Gsp/Sfp/HetI/AcpT family.</text>
</comment>
<reference evidence="5" key="1">
    <citation type="submission" date="2021-01" db="EMBL/GenBank/DDBJ databases">
        <authorList>
            <person name="Zhong Y.L."/>
        </authorList>
    </citation>
    <scope>NUCLEOTIDE SEQUENCE</scope>
    <source>
        <strain evidence="5">KCTC 23302</strain>
    </source>
</reference>
<keyword evidence="6" id="KW-1185">Reference proteome</keyword>
<dbReference type="RefSeq" id="WP_201922638.1">
    <property type="nucleotide sequence ID" value="NZ_BAABAX010000020.1"/>
</dbReference>
<protein>
    <submittedName>
        <fullName evidence="5">4'-phosphopantetheinyl transferase superfamily protein</fullName>
    </submittedName>
</protein>
<dbReference type="Proteomes" id="UP000651057">
    <property type="component" value="Unassembled WGS sequence"/>
</dbReference>
<dbReference type="GO" id="GO:0005829">
    <property type="term" value="C:cytosol"/>
    <property type="evidence" value="ECO:0007669"/>
    <property type="project" value="TreeGrafter"/>
</dbReference>
<name>A0A937D724_9FLAO</name>
<dbReference type="Pfam" id="PF22624">
    <property type="entry name" value="AASDHPPT_N"/>
    <property type="match status" value="1"/>
</dbReference>
<evidence type="ECO:0000259" key="4">
    <source>
        <dbReference type="Pfam" id="PF22624"/>
    </source>
</evidence>
<dbReference type="Gene3D" id="3.90.470.20">
    <property type="entry name" value="4'-phosphopantetheinyl transferase domain"/>
    <property type="match status" value="2"/>
</dbReference>